<dbReference type="GO" id="GO:0016787">
    <property type="term" value="F:hydrolase activity"/>
    <property type="evidence" value="ECO:0007669"/>
    <property type="project" value="UniProtKB-KW"/>
</dbReference>
<sequence length="203" mass="21499">MPVLLVRGLADRASVFTLLRRGLRGCGAGPVTAVGYSVLTPDIRVAARALGDEVERLRARSGGQPVCVIGYSLGGLIARYYVQRLGGDAYVPLVITLGTPHGGTATALLAPPHPLLRQLRPGSELLAELVEPAAGCRTRFVAFYSDLDEAVIPAGRARIDHPDLQARNVLVHGVGHLTLPIHKPVSDEIRAVLTETQEVTPAA</sequence>
<reference evidence="2 3" key="1">
    <citation type="submission" date="2019-04" db="EMBL/GenBank/DDBJ databases">
        <title>Streptomyces oryziradicis sp. nov., a novel actinomycete isolated from rhizosphere soil of rice (Oryza sativa L.).</title>
        <authorList>
            <person name="Li C."/>
        </authorList>
    </citation>
    <scope>NUCLEOTIDE SEQUENCE [LARGE SCALE GENOMIC DNA]</scope>
    <source>
        <strain evidence="2 3">NEAU-C40</strain>
    </source>
</reference>
<dbReference type="Pfam" id="PF00561">
    <property type="entry name" value="Abhydrolase_1"/>
    <property type="match status" value="1"/>
</dbReference>
<keyword evidence="2" id="KW-0378">Hydrolase</keyword>
<gene>
    <name evidence="2" type="ORF">FCI23_39835</name>
</gene>
<dbReference type="InterPro" id="IPR029058">
    <property type="entry name" value="AB_hydrolase_fold"/>
</dbReference>
<protein>
    <submittedName>
        <fullName evidence="2">Alpha/beta fold hydrolase</fullName>
    </submittedName>
</protein>
<feature type="domain" description="AB hydrolase-1" evidence="1">
    <location>
        <begin position="23"/>
        <end position="121"/>
    </location>
</feature>
<dbReference type="InterPro" id="IPR000073">
    <property type="entry name" value="AB_hydrolase_1"/>
</dbReference>
<dbReference type="SUPFAM" id="SSF53474">
    <property type="entry name" value="alpha/beta-Hydrolases"/>
    <property type="match status" value="1"/>
</dbReference>
<accession>A0A4U0S1H3</accession>
<organism evidence="2 3">
    <name type="scientific">Actinacidiphila oryziradicis</name>
    <dbReference type="NCBI Taxonomy" id="2571141"/>
    <lineage>
        <taxon>Bacteria</taxon>
        <taxon>Bacillati</taxon>
        <taxon>Actinomycetota</taxon>
        <taxon>Actinomycetes</taxon>
        <taxon>Kitasatosporales</taxon>
        <taxon>Streptomycetaceae</taxon>
        <taxon>Actinacidiphila</taxon>
    </lineage>
</organism>
<evidence type="ECO:0000259" key="1">
    <source>
        <dbReference type="Pfam" id="PF00561"/>
    </source>
</evidence>
<dbReference type="OrthoDB" id="8871309at2"/>
<dbReference type="EMBL" id="SUMC01000068">
    <property type="protein sequence ID" value="TKA01958.1"/>
    <property type="molecule type" value="Genomic_DNA"/>
</dbReference>
<proteinExistence type="predicted"/>
<comment type="caution">
    <text evidence="2">The sequence shown here is derived from an EMBL/GenBank/DDBJ whole genome shotgun (WGS) entry which is preliminary data.</text>
</comment>
<dbReference type="Gene3D" id="3.40.50.1820">
    <property type="entry name" value="alpha/beta hydrolase"/>
    <property type="match status" value="1"/>
</dbReference>
<evidence type="ECO:0000313" key="2">
    <source>
        <dbReference type="EMBL" id="TKA01958.1"/>
    </source>
</evidence>
<keyword evidence="3" id="KW-1185">Reference proteome</keyword>
<dbReference type="Proteomes" id="UP000305778">
    <property type="component" value="Unassembled WGS sequence"/>
</dbReference>
<name>A0A4U0S1H3_9ACTN</name>
<evidence type="ECO:0000313" key="3">
    <source>
        <dbReference type="Proteomes" id="UP000305778"/>
    </source>
</evidence>
<dbReference type="AlphaFoldDB" id="A0A4U0S1H3"/>